<dbReference type="GO" id="GO:0016779">
    <property type="term" value="F:nucleotidyltransferase activity"/>
    <property type="evidence" value="ECO:0007669"/>
    <property type="project" value="UniProtKB-KW"/>
</dbReference>
<dbReference type="Gene3D" id="3.40.50.620">
    <property type="entry name" value="HUPs"/>
    <property type="match status" value="1"/>
</dbReference>
<dbReference type="RefSeq" id="WP_193801271.1">
    <property type="nucleotide sequence ID" value="NZ_JADEWC010000023.1"/>
</dbReference>
<evidence type="ECO:0000256" key="1">
    <source>
        <dbReference type="ARBA" id="ARBA00022679"/>
    </source>
</evidence>
<dbReference type="EMBL" id="JADEWC010000023">
    <property type="protein sequence ID" value="MBE9223132.1"/>
    <property type="molecule type" value="Genomic_DNA"/>
</dbReference>
<evidence type="ECO:0000313" key="5">
    <source>
        <dbReference type="Proteomes" id="UP000654604"/>
    </source>
</evidence>
<accession>A0ABR9V5J3</accession>
<keyword evidence="1" id="KW-0808">Transferase</keyword>
<dbReference type="InterPro" id="IPR004821">
    <property type="entry name" value="Cyt_trans-like"/>
</dbReference>
<name>A0ABR9V5J3_9CHRO</name>
<comment type="caution">
    <text evidence="4">The sequence shown here is derived from an EMBL/GenBank/DDBJ whole genome shotgun (WGS) entry which is preliminary data.</text>
</comment>
<dbReference type="SUPFAM" id="SSF52374">
    <property type="entry name" value="Nucleotidylyl transferase"/>
    <property type="match status" value="1"/>
</dbReference>
<organism evidence="4 5">
    <name type="scientific">Cyanobacterium stanieri LEGE 03274</name>
    <dbReference type="NCBI Taxonomy" id="1828756"/>
    <lineage>
        <taxon>Bacteria</taxon>
        <taxon>Bacillati</taxon>
        <taxon>Cyanobacteriota</taxon>
        <taxon>Cyanophyceae</taxon>
        <taxon>Oscillatoriophycideae</taxon>
        <taxon>Chroococcales</taxon>
        <taxon>Geminocystaceae</taxon>
        <taxon>Cyanobacterium</taxon>
    </lineage>
</organism>
<keyword evidence="5" id="KW-1185">Reference proteome</keyword>
<feature type="domain" description="Cytidyltransferase-like" evidence="3">
    <location>
        <begin position="26"/>
        <end position="119"/>
    </location>
</feature>
<dbReference type="InterPro" id="IPR014729">
    <property type="entry name" value="Rossmann-like_a/b/a_fold"/>
</dbReference>
<reference evidence="4 5" key="1">
    <citation type="submission" date="2020-10" db="EMBL/GenBank/DDBJ databases">
        <authorList>
            <person name="Castelo-Branco R."/>
            <person name="Eusebio N."/>
            <person name="Adriana R."/>
            <person name="Vieira A."/>
            <person name="Brugerolle De Fraissinette N."/>
            <person name="Rezende De Castro R."/>
            <person name="Schneider M.P."/>
            <person name="Vasconcelos V."/>
            <person name="Leao P.N."/>
        </authorList>
    </citation>
    <scope>NUCLEOTIDE SEQUENCE [LARGE SCALE GENOMIC DNA]</scope>
    <source>
        <strain evidence="4 5">LEGE 03274</strain>
    </source>
</reference>
<keyword evidence="2 4" id="KW-0548">Nucleotidyltransferase</keyword>
<dbReference type="PANTHER" id="PTHR43793:SF2">
    <property type="entry name" value="BIFUNCTIONAL PROTEIN HLDE"/>
    <property type="match status" value="1"/>
</dbReference>
<dbReference type="PANTHER" id="PTHR43793">
    <property type="entry name" value="FAD SYNTHASE"/>
    <property type="match status" value="1"/>
</dbReference>
<proteinExistence type="predicted"/>
<evidence type="ECO:0000313" key="4">
    <source>
        <dbReference type="EMBL" id="MBE9223132.1"/>
    </source>
</evidence>
<dbReference type="InterPro" id="IPR050385">
    <property type="entry name" value="Archaeal_FAD_synthase"/>
</dbReference>
<dbReference type="Proteomes" id="UP000654604">
    <property type="component" value="Unassembled WGS sequence"/>
</dbReference>
<dbReference type="NCBIfam" id="TIGR00125">
    <property type="entry name" value="cyt_tran_rel"/>
    <property type="match status" value="1"/>
</dbReference>
<dbReference type="Pfam" id="PF01467">
    <property type="entry name" value="CTP_transf_like"/>
    <property type="match status" value="1"/>
</dbReference>
<evidence type="ECO:0000256" key="2">
    <source>
        <dbReference type="ARBA" id="ARBA00022695"/>
    </source>
</evidence>
<evidence type="ECO:0000259" key="3">
    <source>
        <dbReference type="Pfam" id="PF01467"/>
    </source>
</evidence>
<protein>
    <submittedName>
        <fullName evidence="4">Adenylyltransferase/cytidyltransferase family protein</fullName>
    </submittedName>
</protein>
<gene>
    <name evidence="4" type="ORF">IQ215_10540</name>
</gene>
<sequence>MNKIYSLDKLKSIIAQNPSQWRPLVFTNGCFDLLHVGHIRYLREAKEQGKTLIVGVNGDRSVVQIKPKRPIIPEAQRAELLGALGSVDGVVIFYETTATKVIETLQPDIYVKGGDYNVETLPESPAVFAYGGKIKLVDIEIPTSTTKIINKILDINK</sequence>